<dbReference type="EMBL" id="CP151501">
    <property type="protein sequence ID" value="WZN59245.1"/>
    <property type="molecule type" value="Genomic_DNA"/>
</dbReference>
<keyword evidence="3" id="KW-1185">Reference proteome</keyword>
<accession>A0AAX4NYQ3</accession>
<evidence type="ECO:0000313" key="2">
    <source>
        <dbReference type="EMBL" id="WZN59245.1"/>
    </source>
</evidence>
<organism evidence="2 3">
    <name type="scientific">Chloropicon roscoffensis</name>
    <dbReference type="NCBI Taxonomy" id="1461544"/>
    <lineage>
        <taxon>Eukaryota</taxon>
        <taxon>Viridiplantae</taxon>
        <taxon>Chlorophyta</taxon>
        <taxon>Chloropicophyceae</taxon>
        <taxon>Chloropicales</taxon>
        <taxon>Chloropicaceae</taxon>
        <taxon>Chloropicon</taxon>
    </lineage>
</organism>
<gene>
    <name evidence="2" type="ORF">HKI87_01g07700</name>
</gene>
<feature type="compositionally biased region" description="Polar residues" evidence="1">
    <location>
        <begin position="62"/>
        <end position="78"/>
    </location>
</feature>
<sequence length="203" mass="21687">MPSVLMMRGKSLGTAPRSLRPSTWRALGADSLAGRWSALRGAPLGRDNPSLRASVRALGTDPVSSTQEQPGSVASSGPPQVLTLHLSDSTIKFPVEPSAALELKQATVRVFDLFKEKETWERPRRLDSVKLVMASSSGNALAGQGALEVSFLVNPNAYPTAFQAKVLFGVKDPGTGVEIATEVPLAKFKQDLDDYLKRASLSV</sequence>
<evidence type="ECO:0000256" key="1">
    <source>
        <dbReference type="SAM" id="MobiDB-lite"/>
    </source>
</evidence>
<protein>
    <submittedName>
        <fullName evidence="2">Uncharacterized protein</fullName>
    </submittedName>
</protein>
<feature type="region of interest" description="Disordered" evidence="1">
    <location>
        <begin position="58"/>
        <end position="79"/>
    </location>
</feature>
<dbReference type="AlphaFoldDB" id="A0AAX4NYQ3"/>
<proteinExistence type="predicted"/>
<dbReference type="Proteomes" id="UP001472866">
    <property type="component" value="Chromosome 01"/>
</dbReference>
<name>A0AAX4NYQ3_9CHLO</name>
<evidence type="ECO:0000313" key="3">
    <source>
        <dbReference type="Proteomes" id="UP001472866"/>
    </source>
</evidence>
<reference evidence="2 3" key="1">
    <citation type="submission" date="2024-03" db="EMBL/GenBank/DDBJ databases">
        <title>Complete genome sequence of the green alga Chloropicon roscoffensis RCC1871.</title>
        <authorList>
            <person name="Lemieux C."/>
            <person name="Pombert J.-F."/>
            <person name="Otis C."/>
            <person name="Turmel M."/>
        </authorList>
    </citation>
    <scope>NUCLEOTIDE SEQUENCE [LARGE SCALE GENOMIC DNA]</scope>
    <source>
        <strain evidence="2 3">RCC1871</strain>
    </source>
</reference>